<proteinExistence type="inferred from homology"/>
<evidence type="ECO:0000259" key="3">
    <source>
        <dbReference type="Pfam" id="PF02894"/>
    </source>
</evidence>
<protein>
    <submittedName>
        <fullName evidence="4">Oxidoreductase family protein</fullName>
    </submittedName>
</protein>
<dbReference type="Gene3D" id="3.40.50.720">
    <property type="entry name" value="NAD(P)-binding Rossmann-like Domain"/>
    <property type="match status" value="1"/>
</dbReference>
<dbReference type="EMBL" id="QRDZ01000023">
    <property type="protein sequence ID" value="RED64438.1"/>
    <property type="molecule type" value="Genomic_DNA"/>
</dbReference>
<dbReference type="SUPFAM" id="SSF55347">
    <property type="entry name" value="Glyceraldehyde-3-phosphate dehydrogenase-like, C-terminal domain"/>
    <property type="match status" value="1"/>
</dbReference>
<reference evidence="4 5" key="1">
    <citation type="submission" date="2018-07" db="EMBL/GenBank/DDBJ databases">
        <title>Genomic Encyclopedia of Type Strains, Phase III (KMG-III): the genomes of soil and plant-associated and newly described type strains.</title>
        <authorList>
            <person name="Whitman W."/>
        </authorList>
    </citation>
    <scope>NUCLEOTIDE SEQUENCE [LARGE SCALE GENOMIC DNA]</scope>
    <source>
        <strain evidence="4 5">CECT 7287</strain>
    </source>
</reference>
<feature type="domain" description="Gfo/Idh/MocA-like oxidoreductase N-terminal" evidence="2">
    <location>
        <begin position="6"/>
        <end position="128"/>
    </location>
</feature>
<comment type="caution">
    <text evidence="4">The sequence shown here is derived from an EMBL/GenBank/DDBJ whole genome shotgun (WGS) entry which is preliminary data.</text>
</comment>
<dbReference type="GO" id="GO:0000166">
    <property type="term" value="F:nucleotide binding"/>
    <property type="evidence" value="ECO:0007669"/>
    <property type="project" value="InterPro"/>
</dbReference>
<dbReference type="PANTHER" id="PTHR43377">
    <property type="entry name" value="BILIVERDIN REDUCTASE A"/>
    <property type="match status" value="1"/>
</dbReference>
<dbReference type="InterPro" id="IPR000683">
    <property type="entry name" value="Gfo/Idh/MocA-like_OxRdtase_N"/>
</dbReference>
<dbReference type="InterPro" id="IPR051450">
    <property type="entry name" value="Gfo/Idh/MocA_Oxidoreductases"/>
</dbReference>
<sequence length="423" mass="47113">MHQITAVLVGAGARGRFVYGAYAQKYPDQLQIVAVAEPDGERRSIAAEEYRLSSDRLYASWEQLLADRQIADIAIIATQDRMHYAPTLKALALGYDVLLEKPMSPDIDEVIGMAEASVKHNRLLIVSHVLRYTPFWSKIKELIVSGRVGRVVSVQLSENVGYFHMAHSFVRGNWSRSEETSPMILQKSCHDMDILSWLIDKRCLKISSYGSLLHFRPEHAPPGSTIRCTDGCAVERRCPYSAIRIYEEAETQEWTRFIANDPSPEAVRQALREGPFGRCVYRCDNNVVDHQVVNMEFEEGVTASFTMSGFSHDISRTVQIMGTLGEIRGCMEKGEIALYPFGEEGCLVPVSVEEGGHGGGDEGLVREFLKDVRSRRRESGQGLTSAGASVQSHLMAFAAERSRLEDGHSVLIMERNLIGGSTQ</sequence>
<accession>A0A3D9IRY5</accession>
<dbReference type="SUPFAM" id="SSF51735">
    <property type="entry name" value="NAD(P)-binding Rossmann-fold domains"/>
    <property type="match status" value="1"/>
</dbReference>
<dbReference type="Pfam" id="PF01408">
    <property type="entry name" value="GFO_IDH_MocA"/>
    <property type="match status" value="1"/>
</dbReference>
<dbReference type="Pfam" id="PF02894">
    <property type="entry name" value="GFO_IDH_MocA_C"/>
    <property type="match status" value="1"/>
</dbReference>
<comment type="similarity">
    <text evidence="1">Belongs to the Gfo/Idh/MocA family.</text>
</comment>
<evidence type="ECO:0000256" key="1">
    <source>
        <dbReference type="ARBA" id="ARBA00010928"/>
    </source>
</evidence>
<dbReference type="Gene3D" id="3.30.360.10">
    <property type="entry name" value="Dihydrodipicolinate Reductase, domain 2"/>
    <property type="match status" value="1"/>
</dbReference>
<keyword evidence="5" id="KW-1185">Reference proteome</keyword>
<gene>
    <name evidence="4" type="ORF">DFP98_123110</name>
</gene>
<dbReference type="OrthoDB" id="9781031at2"/>
<dbReference type="RefSeq" id="WP_116063420.1">
    <property type="nucleotide sequence ID" value="NZ_QRDZ01000023.1"/>
</dbReference>
<dbReference type="PANTHER" id="PTHR43377:SF2">
    <property type="entry name" value="BINDING ROSSMANN FOLD OXIDOREDUCTASE, PUTATIVE (AFU_ORTHOLOGUE AFUA_4G00560)-RELATED"/>
    <property type="match status" value="1"/>
</dbReference>
<evidence type="ECO:0000259" key="2">
    <source>
        <dbReference type="Pfam" id="PF01408"/>
    </source>
</evidence>
<evidence type="ECO:0000313" key="4">
    <source>
        <dbReference type="EMBL" id="RED64438.1"/>
    </source>
</evidence>
<dbReference type="AlphaFoldDB" id="A0A3D9IRY5"/>
<dbReference type="InterPro" id="IPR036291">
    <property type="entry name" value="NAD(P)-bd_dom_sf"/>
</dbReference>
<feature type="domain" description="Gfo/Idh/MocA-like oxidoreductase C-terminal" evidence="3">
    <location>
        <begin position="140"/>
        <end position="336"/>
    </location>
</feature>
<name>A0A3D9IRY5_9BACL</name>
<dbReference type="Proteomes" id="UP000256977">
    <property type="component" value="Unassembled WGS sequence"/>
</dbReference>
<dbReference type="InterPro" id="IPR004104">
    <property type="entry name" value="Gfo/Idh/MocA-like_OxRdtase_C"/>
</dbReference>
<organism evidence="4 5">
    <name type="scientific">Cohnella phaseoli</name>
    <dbReference type="NCBI Taxonomy" id="456490"/>
    <lineage>
        <taxon>Bacteria</taxon>
        <taxon>Bacillati</taxon>
        <taxon>Bacillota</taxon>
        <taxon>Bacilli</taxon>
        <taxon>Bacillales</taxon>
        <taxon>Paenibacillaceae</taxon>
        <taxon>Cohnella</taxon>
    </lineage>
</organism>
<evidence type="ECO:0000313" key="5">
    <source>
        <dbReference type="Proteomes" id="UP000256977"/>
    </source>
</evidence>